<feature type="transmembrane region" description="Helical" evidence="13">
    <location>
        <begin position="324"/>
        <end position="345"/>
    </location>
</feature>
<evidence type="ECO:0000256" key="12">
    <source>
        <dbReference type="ARBA" id="ARBA00031636"/>
    </source>
</evidence>
<evidence type="ECO:0000256" key="4">
    <source>
        <dbReference type="ARBA" id="ARBA00020268"/>
    </source>
</evidence>
<comment type="subcellular location">
    <subcellularLocation>
        <location evidence="2">Cell membrane</location>
        <topology evidence="2">Multi-pass membrane protein</topology>
    </subcellularLocation>
</comment>
<evidence type="ECO:0000256" key="10">
    <source>
        <dbReference type="ARBA" id="ARBA00023065"/>
    </source>
</evidence>
<organism evidence="14 15">
    <name type="scientific">Oceanirhabdus seepicola</name>
    <dbReference type="NCBI Taxonomy" id="2828781"/>
    <lineage>
        <taxon>Bacteria</taxon>
        <taxon>Bacillati</taxon>
        <taxon>Bacillota</taxon>
        <taxon>Clostridia</taxon>
        <taxon>Eubacteriales</taxon>
        <taxon>Clostridiaceae</taxon>
        <taxon>Oceanirhabdus</taxon>
    </lineage>
</organism>
<evidence type="ECO:0000256" key="5">
    <source>
        <dbReference type="ARBA" id="ARBA00022448"/>
    </source>
</evidence>
<feature type="transmembrane region" description="Helical" evidence="13">
    <location>
        <begin position="53"/>
        <end position="73"/>
    </location>
</feature>
<feature type="transmembrane region" description="Helical" evidence="13">
    <location>
        <begin position="12"/>
        <end position="33"/>
    </location>
</feature>
<dbReference type="InterPro" id="IPR048279">
    <property type="entry name" value="MdtK-like"/>
</dbReference>
<keyword evidence="6" id="KW-0050">Antiport</keyword>
<dbReference type="PANTHER" id="PTHR43298">
    <property type="entry name" value="MULTIDRUG RESISTANCE PROTEIN NORM-RELATED"/>
    <property type="match status" value="1"/>
</dbReference>
<dbReference type="GO" id="GO:0042910">
    <property type="term" value="F:xenobiotic transmembrane transporter activity"/>
    <property type="evidence" value="ECO:0007669"/>
    <property type="project" value="InterPro"/>
</dbReference>
<evidence type="ECO:0000313" key="14">
    <source>
        <dbReference type="EMBL" id="MCM1991974.1"/>
    </source>
</evidence>
<dbReference type="GO" id="GO:0005886">
    <property type="term" value="C:plasma membrane"/>
    <property type="evidence" value="ECO:0007669"/>
    <property type="project" value="UniProtKB-SubCell"/>
</dbReference>
<reference evidence="14" key="2">
    <citation type="submission" date="2021-04" db="EMBL/GenBank/DDBJ databases">
        <authorList>
            <person name="Dong X."/>
        </authorList>
    </citation>
    <scope>NUCLEOTIDE SEQUENCE</scope>
    <source>
        <strain evidence="14">ZWT</strain>
    </source>
</reference>
<feature type="transmembrane region" description="Helical" evidence="13">
    <location>
        <begin position="292"/>
        <end position="312"/>
    </location>
</feature>
<dbReference type="NCBIfam" id="TIGR00797">
    <property type="entry name" value="matE"/>
    <property type="match status" value="1"/>
</dbReference>
<evidence type="ECO:0000256" key="3">
    <source>
        <dbReference type="ARBA" id="ARBA00010199"/>
    </source>
</evidence>
<feature type="transmembrane region" description="Helical" evidence="13">
    <location>
        <begin position="250"/>
        <end position="272"/>
    </location>
</feature>
<dbReference type="PANTHER" id="PTHR43298:SF2">
    <property type="entry name" value="FMN_FAD EXPORTER YEEO-RELATED"/>
    <property type="match status" value="1"/>
</dbReference>
<evidence type="ECO:0000256" key="7">
    <source>
        <dbReference type="ARBA" id="ARBA00022475"/>
    </source>
</evidence>
<evidence type="ECO:0000256" key="13">
    <source>
        <dbReference type="SAM" id="Phobius"/>
    </source>
</evidence>
<dbReference type="InterPro" id="IPR002528">
    <property type="entry name" value="MATE_fam"/>
</dbReference>
<feature type="transmembrane region" description="Helical" evidence="13">
    <location>
        <begin position="365"/>
        <end position="386"/>
    </location>
</feature>
<dbReference type="GO" id="GO:0015297">
    <property type="term" value="F:antiporter activity"/>
    <property type="evidence" value="ECO:0007669"/>
    <property type="project" value="UniProtKB-KW"/>
</dbReference>
<sequence length="473" mass="51869">MKKRVDLTQGSIYGSLFKLAVPIMLTSLLQMAYNMMDMFWLGNYDSSGQAVSAAGTAGFFSWFGMAFIMLAKIGAEVKVSQSLGENKFEDTKKYIKTAIQMIIILGVFYTGVILLFKENFIGFFNIESEIINNMAVEYLTIIAFGLVFYFINPVFTAIFNGSGDSVTPLIMNFIGIILNLILDPLMIYGIGPFSEMGVKGAAIATIISQLVVTIAFIIAIKTNKREKTLFSGVNILSNIEIPYMKDILKIGIPVAIQSGFFTFCSMYIGRIISGIDPVGIGVQKVGSQIESLSWMTAGGFQTALSAFVGQNYGAKKWDRIYKGYFSAISIVTVFGVGVTCLLVFAAEPIFKLFISGEEPLRMGTIYLRILGLSQLFMCVEITTAGAFNGLGKTKIPSFVSMILTGARVPAAYILSTTILGIEGVWWSITLSSILKGVVLVSLFIILLMRRPEVGIDKIRAHFKRNNRENKISA</sequence>
<dbReference type="InterPro" id="IPR050222">
    <property type="entry name" value="MATE_MdtK"/>
</dbReference>
<feature type="transmembrane region" description="Helical" evidence="13">
    <location>
        <begin position="425"/>
        <end position="448"/>
    </location>
</feature>
<evidence type="ECO:0000256" key="6">
    <source>
        <dbReference type="ARBA" id="ARBA00022449"/>
    </source>
</evidence>
<feature type="transmembrane region" description="Helical" evidence="13">
    <location>
        <begin position="398"/>
        <end position="419"/>
    </location>
</feature>
<evidence type="ECO:0000256" key="11">
    <source>
        <dbReference type="ARBA" id="ARBA00023136"/>
    </source>
</evidence>
<dbReference type="GO" id="GO:0006811">
    <property type="term" value="P:monoatomic ion transport"/>
    <property type="evidence" value="ECO:0007669"/>
    <property type="project" value="UniProtKB-KW"/>
</dbReference>
<evidence type="ECO:0000256" key="8">
    <source>
        <dbReference type="ARBA" id="ARBA00022692"/>
    </source>
</evidence>
<keyword evidence="15" id="KW-1185">Reference proteome</keyword>
<comment type="function">
    <text evidence="1">Multidrug efflux pump.</text>
</comment>
<keyword evidence="8 13" id="KW-0812">Transmembrane</keyword>
<keyword evidence="7" id="KW-1003">Cell membrane</keyword>
<comment type="similarity">
    <text evidence="3">Belongs to the multi antimicrobial extrusion (MATE) (TC 2.A.66.1) family.</text>
</comment>
<keyword evidence="5" id="KW-0813">Transport</keyword>
<reference evidence="14" key="1">
    <citation type="journal article" date="2021" name="mSystems">
        <title>Bacteria and Archaea Synergistically Convert Glycine Betaine to Biogenic Methane in the Formosa Cold Seep of the South China Sea.</title>
        <authorList>
            <person name="Li L."/>
            <person name="Zhang W."/>
            <person name="Zhang S."/>
            <person name="Song L."/>
            <person name="Sun Q."/>
            <person name="Zhang H."/>
            <person name="Xiang H."/>
            <person name="Dong X."/>
        </authorList>
    </citation>
    <scope>NUCLEOTIDE SEQUENCE</scope>
    <source>
        <strain evidence="14">ZWT</strain>
    </source>
</reference>
<comment type="caution">
    <text evidence="14">The sequence shown here is derived from an EMBL/GenBank/DDBJ whole genome shotgun (WGS) entry which is preliminary data.</text>
</comment>
<dbReference type="Pfam" id="PF01554">
    <property type="entry name" value="MatE"/>
    <property type="match status" value="2"/>
</dbReference>
<protein>
    <recommendedName>
        <fullName evidence="4">Probable multidrug resistance protein NorM</fullName>
    </recommendedName>
    <alternativeName>
        <fullName evidence="12">Multidrug-efflux transporter</fullName>
    </alternativeName>
</protein>
<dbReference type="AlphaFoldDB" id="A0A9J6P763"/>
<keyword evidence="10" id="KW-0406">Ion transport</keyword>
<name>A0A9J6P763_9CLOT</name>
<feature type="transmembrane region" description="Helical" evidence="13">
    <location>
        <begin position="94"/>
        <end position="116"/>
    </location>
</feature>
<dbReference type="EMBL" id="JAGSOJ010000004">
    <property type="protein sequence ID" value="MCM1991974.1"/>
    <property type="molecule type" value="Genomic_DNA"/>
</dbReference>
<dbReference type="CDD" id="cd13140">
    <property type="entry name" value="MATE_like_1"/>
    <property type="match status" value="1"/>
</dbReference>
<evidence type="ECO:0000256" key="2">
    <source>
        <dbReference type="ARBA" id="ARBA00004651"/>
    </source>
</evidence>
<dbReference type="PIRSF" id="PIRSF006603">
    <property type="entry name" value="DinF"/>
    <property type="match status" value="1"/>
</dbReference>
<feature type="transmembrane region" description="Helical" evidence="13">
    <location>
        <begin position="170"/>
        <end position="190"/>
    </location>
</feature>
<gene>
    <name evidence="14" type="ORF">KDK92_19710</name>
</gene>
<feature type="transmembrane region" description="Helical" evidence="13">
    <location>
        <begin position="202"/>
        <end position="220"/>
    </location>
</feature>
<accession>A0A9J6P763</accession>
<evidence type="ECO:0000256" key="1">
    <source>
        <dbReference type="ARBA" id="ARBA00003408"/>
    </source>
</evidence>
<evidence type="ECO:0000256" key="9">
    <source>
        <dbReference type="ARBA" id="ARBA00022989"/>
    </source>
</evidence>
<feature type="transmembrane region" description="Helical" evidence="13">
    <location>
        <begin position="136"/>
        <end position="158"/>
    </location>
</feature>
<keyword evidence="9 13" id="KW-1133">Transmembrane helix</keyword>
<keyword evidence="11 13" id="KW-0472">Membrane</keyword>
<proteinExistence type="inferred from homology"/>
<dbReference type="Proteomes" id="UP001056429">
    <property type="component" value="Unassembled WGS sequence"/>
</dbReference>
<dbReference type="RefSeq" id="WP_250861106.1">
    <property type="nucleotide sequence ID" value="NZ_JAGSOJ010000004.1"/>
</dbReference>
<evidence type="ECO:0000313" key="15">
    <source>
        <dbReference type="Proteomes" id="UP001056429"/>
    </source>
</evidence>